<dbReference type="CDD" id="cd00838">
    <property type="entry name" value="MPP_superfamily"/>
    <property type="match status" value="1"/>
</dbReference>
<name>A0A7Y7M0U7_9MICC</name>
<dbReference type="InterPro" id="IPR004843">
    <property type="entry name" value="Calcineurin-like_PHP"/>
</dbReference>
<keyword evidence="3" id="KW-1185">Reference proteome</keyword>
<evidence type="ECO:0000313" key="3">
    <source>
        <dbReference type="Proteomes" id="UP000543556"/>
    </source>
</evidence>
<reference evidence="2 3" key="1">
    <citation type="submission" date="2020-02" db="EMBL/GenBank/DDBJ databases">
        <title>Genome sequence of strain AETb3-4.</title>
        <authorList>
            <person name="Gao J."/>
            <person name="Zhang X."/>
        </authorList>
    </citation>
    <scope>NUCLEOTIDE SEQUENCE [LARGE SCALE GENOMIC DNA]</scope>
    <source>
        <strain evidence="2 3">AETb3-4</strain>
    </source>
</reference>
<protein>
    <recommendedName>
        <fullName evidence="1">Calcineurin-like phosphoesterase domain-containing protein</fullName>
    </recommendedName>
</protein>
<dbReference type="InterPro" id="IPR029052">
    <property type="entry name" value="Metallo-depent_PP-like"/>
</dbReference>
<dbReference type="Pfam" id="PF00149">
    <property type="entry name" value="Metallophos"/>
    <property type="match status" value="1"/>
</dbReference>
<proteinExistence type="predicted"/>
<dbReference type="EMBL" id="JAAMFM010000024">
    <property type="protein sequence ID" value="NVM96098.1"/>
    <property type="molecule type" value="Genomic_DNA"/>
</dbReference>
<dbReference type="Gene3D" id="3.60.21.10">
    <property type="match status" value="1"/>
</dbReference>
<evidence type="ECO:0000259" key="1">
    <source>
        <dbReference type="Pfam" id="PF00149"/>
    </source>
</evidence>
<evidence type="ECO:0000313" key="2">
    <source>
        <dbReference type="EMBL" id="NVM96098.1"/>
    </source>
</evidence>
<comment type="caution">
    <text evidence="2">The sequence shown here is derived from an EMBL/GenBank/DDBJ whole genome shotgun (WGS) entry which is preliminary data.</text>
</comment>
<dbReference type="GO" id="GO:0016787">
    <property type="term" value="F:hydrolase activity"/>
    <property type="evidence" value="ECO:0007669"/>
    <property type="project" value="InterPro"/>
</dbReference>
<dbReference type="RefSeq" id="WP_176635818.1">
    <property type="nucleotide sequence ID" value="NZ_JAAMFM010000024.1"/>
</dbReference>
<feature type="domain" description="Calcineurin-like phosphoesterase" evidence="1">
    <location>
        <begin position="6"/>
        <end position="208"/>
    </location>
</feature>
<dbReference type="AlphaFoldDB" id="A0A7Y7M0U7"/>
<dbReference type="SUPFAM" id="SSF56300">
    <property type="entry name" value="Metallo-dependent phosphatases"/>
    <property type="match status" value="1"/>
</dbReference>
<sequence length="260" mass="28443">MIDPRPIAVFGDWHGNLGWALTAIGSAAREGAHTAIHVGDFGFDWPGRKRGRFEAKLNKYLVDLGLTLVVSGGNHDNWDTLANLAVDIDGLAAVRSNIRILPRGGRTMLEGLAVGGLGGAFSVDYKQRTEGKDWWRNEEPTQEEATALVAGGPLDILITHDAPAGVPLKGDFHLSEALAKDAERTRTLIREVVDSTSVPHLLCGHWHQRRTYELNHPNGTITRVDVLNKENSRHGNGVLVWPSLSPLRIDPLEISGTKRQ</sequence>
<dbReference type="Proteomes" id="UP000543556">
    <property type="component" value="Unassembled WGS sequence"/>
</dbReference>
<organism evidence="2 3">
    <name type="scientific">Arthrobacter wenxiniae</name>
    <dbReference type="NCBI Taxonomy" id="2713570"/>
    <lineage>
        <taxon>Bacteria</taxon>
        <taxon>Bacillati</taxon>
        <taxon>Actinomycetota</taxon>
        <taxon>Actinomycetes</taxon>
        <taxon>Micrococcales</taxon>
        <taxon>Micrococcaceae</taxon>
        <taxon>Arthrobacter</taxon>
    </lineage>
</organism>
<gene>
    <name evidence="2" type="ORF">G6034_14530</name>
</gene>
<accession>A0A7Y7M0U7</accession>